<protein>
    <submittedName>
        <fullName evidence="1">Uncharacterized protein</fullName>
    </submittedName>
</protein>
<name>A0A2W5DKY4_9BURK</name>
<dbReference type="EMBL" id="QFOD01000019">
    <property type="protein sequence ID" value="PZP29100.1"/>
    <property type="molecule type" value="Genomic_DNA"/>
</dbReference>
<comment type="caution">
    <text evidence="1">The sequence shown here is derived from an EMBL/GenBank/DDBJ whole genome shotgun (WGS) entry which is preliminary data.</text>
</comment>
<reference evidence="1 2" key="1">
    <citation type="submission" date="2017-08" db="EMBL/GenBank/DDBJ databases">
        <title>Infants hospitalized years apart are colonized by the same room-sourced microbial strains.</title>
        <authorList>
            <person name="Brooks B."/>
            <person name="Olm M.R."/>
            <person name="Firek B.A."/>
            <person name="Baker R."/>
            <person name="Thomas B.C."/>
            <person name="Morowitz M.J."/>
            <person name="Banfield J.F."/>
        </authorList>
    </citation>
    <scope>NUCLEOTIDE SEQUENCE [LARGE SCALE GENOMIC DNA]</scope>
    <source>
        <strain evidence="1">S2_012_000_R2_81</strain>
    </source>
</reference>
<dbReference type="AlphaFoldDB" id="A0A2W5DKY4"/>
<evidence type="ECO:0000313" key="1">
    <source>
        <dbReference type="EMBL" id="PZP29100.1"/>
    </source>
</evidence>
<gene>
    <name evidence="1" type="ORF">DI603_17975</name>
</gene>
<dbReference type="Proteomes" id="UP000249633">
    <property type="component" value="Unassembled WGS sequence"/>
</dbReference>
<accession>A0A2W5DKY4</accession>
<proteinExistence type="predicted"/>
<sequence length="89" mass="9715">MPNQETEIATLAEYREHWRTLHDFYVEANEMAREARGLVTAAYVAALAGNGAGPSSESIQHAERLESMADKLAKEARDIADKILGEVGA</sequence>
<evidence type="ECO:0000313" key="2">
    <source>
        <dbReference type="Proteomes" id="UP000249633"/>
    </source>
</evidence>
<organism evidence="1 2">
    <name type="scientific">Roseateles depolymerans</name>
    <dbReference type="NCBI Taxonomy" id="76731"/>
    <lineage>
        <taxon>Bacteria</taxon>
        <taxon>Pseudomonadati</taxon>
        <taxon>Pseudomonadota</taxon>
        <taxon>Betaproteobacteria</taxon>
        <taxon>Burkholderiales</taxon>
        <taxon>Sphaerotilaceae</taxon>
        <taxon>Roseateles</taxon>
    </lineage>
</organism>